<dbReference type="AlphaFoldDB" id="A0A3N7JS27"/>
<sequence length="228" mass="25458">MQTKTLQQLTVEELAHIHLDIHGLPTTLASGWIVSGMGGLVTEILQSRGQVNTRIFSPLYGSFALLDQIGSCYTNLSMPPCPNANASGIKKALYYFGGMSYDSDEMKALYGLRNSLMHDGSILYRGRYEGGTWKGPFHHFILGSQSVKIVELPATPWDGNLQNLTFSHRTRINQRAFTDLAIETVRNARALLSAGKLGFTLVDGEIELYYRYLFHSHDEPEPQSDDQE</sequence>
<reference evidence="1 2" key="2">
    <citation type="submission" date="2018-12" db="EMBL/GenBank/DDBJ databases">
        <title>Rhizobacter gummiphilus sp. nov., a rubber-degrading bacterium isolated from the soil of a botanical garden in Japan.</title>
        <authorList>
            <person name="Shunsuke S.S."/>
        </authorList>
    </citation>
    <scope>NUCLEOTIDE SEQUENCE [LARGE SCALE GENOMIC DNA]</scope>
    <source>
        <strain evidence="1 2">S-16</strain>
    </source>
</reference>
<reference evidence="1 2" key="1">
    <citation type="submission" date="2018-08" db="EMBL/GenBank/DDBJ databases">
        <authorList>
            <person name="Khan S.A."/>
            <person name="Jeon C.O."/>
            <person name="Chun B.H."/>
            <person name="Jeong S.E."/>
        </authorList>
    </citation>
    <scope>NUCLEOTIDE SEQUENCE [LARGE SCALE GENOMIC DNA]</scope>
    <source>
        <strain evidence="1 2">S-16</strain>
    </source>
</reference>
<protein>
    <submittedName>
        <fullName evidence="1">Uncharacterized protein</fullName>
    </submittedName>
</protein>
<keyword evidence="2" id="KW-1185">Reference proteome</keyword>
<dbReference type="RefSeq" id="WP_124543237.1">
    <property type="nucleotide sequence ID" value="NZ_QUSW01000009.1"/>
</dbReference>
<comment type="caution">
    <text evidence="1">The sequence shown here is derived from an EMBL/GenBank/DDBJ whole genome shotgun (WGS) entry which is preliminary data.</text>
</comment>
<name>A0A3N7JS27_9BURK</name>
<dbReference type="Proteomes" id="UP000267464">
    <property type="component" value="Unassembled WGS sequence"/>
</dbReference>
<evidence type="ECO:0000313" key="1">
    <source>
        <dbReference type="EMBL" id="RQP21825.1"/>
    </source>
</evidence>
<dbReference type="EMBL" id="QUSW01000009">
    <property type="protein sequence ID" value="RQP21825.1"/>
    <property type="molecule type" value="Genomic_DNA"/>
</dbReference>
<evidence type="ECO:0000313" key="2">
    <source>
        <dbReference type="Proteomes" id="UP000267464"/>
    </source>
</evidence>
<organism evidence="1 2">
    <name type="scientific">Piscinibacter terrae</name>
    <dbReference type="NCBI Taxonomy" id="2496871"/>
    <lineage>
        <taxon>Bacteria</taxon>
        <taxon>Pseudomonadati</taxon>
        <taxon>Pseudomonadota</taxon>
        <taxon>Betaproteobacteria</taxon>
        <taxon>Burkholderiales</taxon>
        <taxon>Sphaerotilaceae</taxon>
        <taxon>Piscinibacter</taxon>
    </lineage>
</organism>
<gene>
    <name evidence="1" type="ORF">DZC73_25640</name>
</gene>
<accession>A0A3N7JS27</accession>
<proteinExistence type="predicted"/>
<dbReference type="OrthoDB" id="6103557at2"/>